<keyword evidence="8" id="KW-1185">Reference proteome</keyword>
<dbReference type="EMBL" id="NHZQ01000095">
    <property type="protein sequence ID" value="PSK53407.1"/>
    <property type="molecule type" value="Genomic_DNA"/>
</dbReference>
<organism evidence="7 8">
    <name type="scientific">Elsinoe australis</name>
    <dbReference type="NCBI Taxonomy" id="40998"/>
    <lineage>
        <taxon>Eukaryota</taxon>
        <taxon>Fungi</taxon>
        <taxon>Dikarya</taxon>
        <taxon>Ascomycota</taxon>
        <taxon>Pezizomycotina</taxon>
        <taxon>Dothideomycetes</taxon>
        <taxon>Dothideomycetidae</taxon>
        <taxon>Myriangiales</taxon>
        <taxon>Elsinoaceae</taxon>
        <taxon>Elsinoe</taxon>
    </lineage>
</organism>
<keyword evidence="2" id="KW-0521">NADP</keyword>
<dbReference type="AlphaFoldDB" id="A0A2P7ZYY6"/>
<dbReference type="PRINTS" id="PR00080">
    <property type="entry name" value="SDRFAMILY"/>
</dbReference>
<dbReference type="PRINTS" id="PR00081">
    <property type="entry name" value="GDHRDH"/>
</dbReference>
<comment type="similarity">
    <text evidence="1">Belongs to the short-chain dehydrogenases/reductases (SDR) family.</text>
</comment>
<reference evidence="7 8" key="1">
    <citation type="submission" date="2017-05" db="EMBL/GenBank/DDBJ databases">
        <title>Draft genome sequence of Elsinoe australis.</title>
        <authorList>
            <person name="Cheng Q."/>
        </authorList>
    </citation>
    <scope>NUCLEOTIDE SEQUENCE [LARGE SCALE GENOMIC DNA]</scope>
    <source>
        <strain evidence="7 8">NL1</strain>
    </source>
</reference>
<accession>A0A2P7ZYY6</accession>
<dbReference type="FunFam" id="3.40.50.720:FF:000090">
    <property type="entry name" value="NADP-dependent mannitol dehydrogenase"/>
    <property type="match status" value="1"/>
</dbReference>
<evidence type="ECO:0000256" key="4">
    <source>
        <dbReference type="ARBA" id="ARBA00051683"/>
    </source>
</evidence>
<dbReference type="PANTHER" id="PTHR42760">
    <property type="entry name" value="SHORT-CHAIN DEHYDROGENASES/REDUCTASES FAMILY MEMBER"/>
    <property type="match status" value="1"/>
</dbReference>
<gene>
    <name evidence="7" type="ORF">B9Z65_8962</name>
</gene>
<dbReference type="OrthoDB" id="1888931at2759"/>
<evidence type="ECO:0000313" key="8">
    <source>
        <dbReference type="Proteomes" id="UP000243723"/>
    </source>
</evidence>
<dbReference type="PANTHER" id="PTHR42760:SF103">
    <property type="entry name" value="SHORT-CHAIN DEHYDROGENASE_REDUCTASE SDR"/>
    <property type="match status" value="1"/>
</dbReference>
<evidence type="ECO:0000256" key="1">
    <source>
        <dbReference type="ARBA" id="ARBA00006484"/>
    </source>
</evidence>
<dbReference type="SUPFAM" id="SSF51735">
    <property type="entry name" value="NAD(P)-binding Rossmann-fold domains"/>
    <property type="match status" value="1"/>
</dbReference>
<evidence type="ECO:0000256" key="6">
    <source>
        <dbReference type="ARBA" id="ARBA00069279"/>
    </source>
</evidence>
<dbReference type="GO" id="GO:0019594">
    <property type="term" value="P:mannitol metabolic process"/>
    <property type="evidence" value="ECO:0007669"/>
    <property type="project" value="UniProtKB-ARBA"/>
</dbReference>
<evidence type="ECO:0000256" key="2">
    <source>
        <dbReference type="ARBA" id="ARBA00022857"/>
    </source>
</evidence>
<comment type="catalytic activity">
    <reaction evidence="4">
        <text>D-mannitol + NADP(+) = D-fructose + NADPH + H(+)</text>
        <dbReference type="Rhea" id="RHEA:16765"/>
        <dbReference type="ChEBI" id="CHEBI:15378"/>
        <dbReference type="ChEBI" id="CHEBI:16899"/>
        <dbReference type="ChEBI" id="CHEBI:37721"/>
        <dbReference type="ChEBI" id="CHEBI:57783"/>
        <dbReference type="ChEBI" id="CHEBI:58349"/>
        <dbReference type="EC" id="1.1.1.138"/>
    </reaction>
    <physiologicalReaction direction="left-to-right" evidence="4">
        <dbReference type="Rhea" id="RHEA:16766"/>
    </physiologicalReaction>
    <physiologicalReaction direction="right-to-left" evidence="4">
        <dbReference type="Rhea" id="RHEA:16767"/>
    </physiologicalReaction>
</comment>
<evidence type="ECO:0000256" key="5">
    <source>
        <dbReference type="ARBA" id="ARBA00066645"/>
    </source>
</evidence>
<dbReference type="EC" id="1.1.1.138" evidence="5"/>
<evidence type="ECO:0000313" key="7">
    <source>
        <dbReference type="EMBL" id="PSK53407.1"/>
    </source>
</evidence>
<dbReference type="InterPro" id="IPR002347">
    <property type="entry name" value="SDR_fam"/>
</dbReference>
<sequence>MFARVALRSATRAPTVRPVAAAAATGFKVGATKVALSTSASRKTPPEVIQERHVPVTHWEGGVAAHEVLSVSDKDQPVNPAQQDEEVVAKPLDPEVTAKLTPTMSKFTLHGKVAVVTGGGRGLGYNMAQALAEVGIKGIAIMDVQQELGEKSAQQLSEQTGVDVRFYKVDVRDGHAINQAVQDAVDHYGHIDVLISAAGIADSNIKAENYDSEKFRRLLDINITGSFLVAQSVGRHMIQTKNGGSIIFIASMSGSIVNYPQEQSCYNASKAAVVQMTKSLAAEWARHKIRVNAISPGYMDTALNRVPALEAQKRIWVDNTPQKRLGAVDDLNCLAVYLSSPASSYMTGNNCLIDGGYTLW</sequence>
<dbReference type="Proteomes" id="UP000243723">
    <property type="component" value="Unassembled WGS sequence"/>
</dbReference>
<dbReference type="InterPro" id="IPR020904">
    <property type="entry name" value="Sc_DH/Rdtase_CS"/>
</dbReference>
<dbReference type="InterPro" id="IPR036291">
    <property type="entry name" value="NAD(P)-bd_dom_sf"/>
</dbReference>
<dbReference type="PROSITE" id="PS00061">
    <property type="entry name" value="ADH_SHORT"/>
    <property type="match status" value="1"/>
</dbReference>
<proteinExistence type="inferred from homology"/>
<dbReference type="STRING" id="40998.A0A2P7ZYY6"/>
<dbReference type="GO" id="GO:0050085">
    <property type="term" value="F:mannitol 2-dehydrogenase (NADP+) activity"/>
    <property type="evidence" value="ECO:0007669"/>
    <property type="project" value="UniProtKB-EC"/>
</dbReference>
<evidence type="ECO:0000256" key="3">
    <source>
        <dbReference type="ARBA" id="ARBA00023002"/>
    </source>
</evidence>
<dbReference type="Pfam" id="PF13561">
    <property type="entry name" value="adh_short_C2"/>
    <property type="match status" value="1"/>
</dbReference>
<comment type="caution">
    <text evidence="7">The sequence shown here is derived from an EMBL/GenBank/DDBJ whole genome shotgun (WGS) entry which is preliminary data.</text>
</comment>
<protein>
    <recommendedName>
        <fullName evidence="6">NADP-dependent mannitol dehydrogenase</fullName>
        <ecNumber evidence="5">1.1.1.138</ecNumber>
    </recommendedName>
</protein>
<dbReference type="Gene3D" id="3.40.50.720">
    <property type="entry name" value="NAD(P)-binding Rossmann-like Domain"/>
    <property type="match status" value="1"/>
</dbReference>
<name>A0A2P7ZYY6_9PEZI</name>
<keyword evidence="3" id="KW-0560">Oxidoreductase</keyword>